<protein>
    <submittedName>
        <fullName evidence="3">Uncharacterized protein</fullName>
    </submittedName>
</protein>
<keyword evidence="4" id="KW-1185">Reference proteome</keyword>
<evidence type="ECO:0000313" key="4">
    <source>
        <dbReference type="Proteomes" id="UP001560296"/>
    </source>
</evidence>
<feature type="chain" id="PRO_5045139643" evidence="2">
    <location>
        <begin position="22"/>
        <end position="181"/>
    </location>
</feature>
<proteinExistence type="predicted"/>
<sequence>MLKLKSLIKLSFFALMLSSVAMPQLNLLVDSAYAKGGGGGGGGGGGNGGNGGGNGGGHGGGHGAGVGGGRGHADGGVGGKGKGVSASAGHGAATSEAAKSKDTTGLAKAMSVVSTTPAALAAAFGLQNAFASSSKDDGETEGTDEGTSDEGSTDDGAAEGPGDDGSVDDGGAAESEAAAVE</sequence>
<evidence type="ECO:0000256" key="1">
    <source>
        <dbReference type="SAM" id="MobiDB-lite"/>
    </source>
</evidence>
<organism evidence="3 4">
    <name type="scientific">Pseudomonas zhanjiangensis</name>
    <dbReference type="NCBI Taxonomy" id="3239015"/>
    <lineage>
        <taxon>Bacteria</taxon>
        <taxon>Pseudomonadati</taxon>
        <taxon>Pseudomonadota</taxon>
        <taxon>Gammaproteobacteria</taxon>
        <taxon>Pseudomonadales</taxon>
        <taxon>Pseudomonadaceae</taxon>
        <taxon>Pseudomonas</taxon>
    </lineage>
</organism>
<reference evidence="3 4" key="1">
    <citation type="submission" date="2024-07" db="EMBL/GenBank/DDBJ databases">
        <authorList>
            <person name="Li M."/>
        </authorList>
    </citation>
    <scope>NUCLEOTIDE SEQUENCE [LARGE SCALE GENOMIC DNA]</scope>
    <source>
        <strain evidence="3 4">25A3E</strain>
    </source>
</reference>
<dbReference type="RefSeq" id="WP_369288291.1">
    <property type="nucleotide sequence ID" value="NZ_JBFTEG010000011.1"/>
</dbReference>
<feature type="compositionally biased region" description="Acidic residues" evidence="1">
    <location>
        <begin position="138"/>
        <end position="167"/>
    </location>
</feature>
<dbReference type="EMBL" id="JBFTEG010000011">
    <property type="protein sequence ID" value="MEX6503337.1"/>
    <property type="molecule type" value="Genomic_DNA"/>
</dbReference>
<name>A0ABV3YVJ0_9PSED</name>
<accession>A0ABV3YVJ0</accession>
<feature type="compositionally biased region" description="Low complexity" evidence="1">
    <location>
        <begin position="169"/>
        <end position="181"/>
    </location>
</feature>
<feature type="compositionally biased region" description="Low complexity" evidence="1">
    <location>
        <begin position="83"/>
        <end position="93"/>
    </location>
</feature>
<keyword evidence="2" id="KW-0732">Signal</keyword>
<comment type="caution">
    <text evidence="3">The sequence shown here is derived from an EMBL/GenBank/DDBJ whole genome shotgun (WGS) entry which is preliminary data.</text>
</comment>
<gene>
    <name evidence="3" type="ORF">AB5S05_14840</name>
</gene>
<evidence type="ECO:0000256" key="2">
    <source>
        <dbReference type="SAM" id="SignalP"/>
    </source>
</evidence>
<feature type="signal peptide" evidence="2">
    <location>
        <begin position="1"/>
        <end position="21"/>
    </location>
</feature>
<feature type="region of interest" description="Disordered" evidence="1">
    <location>
        <begin position="53"/>
        <end position="106"/>
    </location>
</feature>
<feature type="region of interest" description="Disordered" evidence="1">
    <location>
        <begin position="131"/>
        <end position="181"/>
    </location>
</feature>
<feature type="compositionally biased region" description="Gly residues" evidence="1">
    <location>
        <begin position="53"/>
        <end position="82"/>
    </location>
</feature>
<dbReference type="Proteomes" id="UP001560296">
    <property type="component" value="Unassembled WGS sequence"/>
</dbReference>
<evidence type="ECO:0000313" key="3">
    <source>
        <dbReference type="EMBL" id="MEX6503337.1"/>
    </source>
</evidence>